<keyword evidence="5 11" id="KW-0808">Transferase</keyword>
<evidence type="ECO:0000256" key="6">
    <source>
        <dbReference type="ARBA" id="ARBA00022723"/>
    </source>
</evidence>
<evidence type="ECO:0000256" key="1">
    <source>
        <dbReference type="ARBA" id="ARBA00001946"/>
    </source>
</evidence>
<dbReference type="PANTHER" id="PTHR30040:SF2">
    <property type="entry name" value="FAD:PROTEIN FMN TRANSFERASE"/>
    <property type="match status" value="1"/>
</dbReference>
<evidence type="ECO:0000256" key="4">
    <source>
        <dbReference type="ARBA" id="ARBA00022630"/>
    </source>
</evidence>
<evidence type="ECO:0000256" key="11">
    <source>
        <dbReference type="PIRNR" id="PIRNR006268"/>
    </source>
</evidence>
<comment type="catalytic activity">
    <reaction evidence="10 11">
        <text>L-threonyl-[protein] + FAD = FMN-L-threonyl-[protein] + AMP + H(+)</text>
        <dbReference type="Rhea" id="RHEA:36847"/>
        <dbReference type="Rhea" id="RHEA-COMP:11060"/>
        <dbReference type="Rhea" id="RHEA-COMP:11061"/>
        <dbReference type="ChEBI" id="CHEBI:15378"/>
        <dbReference type="ChEBI" id="CHEBI:30013"/>
        <dbReference type="ChEBI" id="CHEBI:57692"/>
        <dbReference type="ChEBI" id="CHEBI:74257"/>
        <dbReference type="ChEBI" id="CHEBI:456215"/>
        <dbReference type="EC" id="2.7.1.180"/>
    </reaction>
</comment>
<comment type="similarity">
    <text evidence="11">Belongs to the ApbE family.</text>
</comment>
<comment type="caution">
    <text evidence="12">The sequence shown here is derived from an EMBL/GenBank/DDBJ whole genome shotgun (WGS) entry which is preliminary data.</text>
</comment>
<dbReference type="SUPFAM" id="SSF143631">
    <property type="entry name" value="ApbE-like"/>
    <property type="match status" value="1"/>
</dbReference>
<dbReference type="InterPro" id="IPR003374">
    <property type="entry name" value="ApbE-like_sf"/>
</dbReference>
<evidence type="ECO:0000256" key="3">
    <source>
        <dbReference type="ARBA" id="ARBA00016337"/>
    </source>
</evidence>
<protein>
    <recommendedName>
        <fullName evidence="3 11">FAD:protein FMN transferase</fullName>
        <ecNumber evidence="2 11">2.7.1.180</ecNumber>
    </recommendedName>
    <alternativeName>
        <fullName evidence="9 11">Flavin transferase</fullName>
    </alternativeName>
</protein>
<evidence type="ECO:0000256" key="9">
    <source>
        <dbReference type="ARBA" id="ARBA00031306"/>
    </source>
</evidence>
<dbReference type="RefSeq" id="WP_206576228.1">
    <property type="nucleotide sequence ID" value="NZ_JAFKCT010000001.1"/>
</dbReference>
<dbReference type="Pfam" id="PF02424">
    <property type="entry name" value="ApbE"/>
    <property type="match status" value="1"/>
</dbReference>
<evidence type="ECO:0000256" key="7">
    <source>
        <dbReference type="ARBA" id="ARBA00022827"/>
    </source>
</evidence>
<keyword evidence="4 11" id="KW-0285">Flavoprotein</keyword>
<evidence type="ECO:0000313" key="12">
    <source>
        <dbReference type="EMBL" id="MBN7809421.1"/>
    </source>
</evidence>
<accession>A0ABS3BX84</accession>
<comment type="cofactor">
    <cofactor evidence="1">
        <name>Mg(2+)</name>
        <dbReference type="ChEBI" id="CHEBI:18420"/>
    </cofactor>
</comment>
<evidence type="ECO:0000256" key="8">
    <source>
        <dbReference type="ARBA" id="ARBA00022842"/>
    </source>
</evidence>
<reference evidence="12 13" key="1">
    <citation type="submission" date="2021-03" db="EMBL/GenBank/DDBJ databases">
        <title>novel species isolated from a fishpond in China.</title>
        <authorList>
            <person name="Lu H."/>
            <person name="Cai Z."/>
        </authorList>
    </citation>
    <scope>NUCLEOTIDE SEQUENCE [LARGE SCALE GENOMIC DNA]</scope>
    <source>
        <strain evidence="12 13">H41</strain>
    </source>
</reference>
<dbReference type="Gene3D" id="3.10.520.10">
    <property type="entry name" value="ApbE-like domains"/>
    <property type="match status" value="1"/>
</dbReference>
<organism evidence="12 13">
    <name type="scientific">Algoriphagus oliviformis</name>
    <dbReference type="NCBI Taxonomy" id="2811231"/>
    <lineage>
        <taxon>Bacteria</taxon>
        <taxon>Pseudomonadati</taxon>
        <taxon>Bacteroidota</taxon>
        <taxon>Cytophagia</taxon>
        <taxon>Cytophagales</taxon>
        <taxon>Cyclobacteriaceae</taxon>
        <taxon>Algoriphagus</taxon>
    </lineage>
</organism>
<dbReference type="InterPro" id="IPR024932">
    <property type="entry name" value="ApbE"/>
</dbReference>
<evidence type="ECO:0000256" key="5">
    <source>
        <dbReference type="ARBA" id="ARBA00022679"/>
    </source>
</evidence>
<gene>
    <name evidence="12" type="ORF">J0A68_00550</name>
</gene>
<dbReference type="EMBL" id="JAFKCT010000001">
    <property type="protein sequence ID" value="MBN7809421.1"/>
    <property type="molecule type" value="Genomic_DNA"/>
</dbReference>
<proteinExistence type="inferred from homology"/>
<evidence type="ECO:0000313" key="13">
    <source>
        <dbReference type="Proteomes" id="UP000664317"/>
    </source>
</evidence>
<name>A0ABS3BX84_9BACT</name>
<evidence type="ECO:0000256" key="2">
    <source>
        <dbReference type="ARBA" id="ARBA00011955"/>
    </source>
</evidence>
<keyword evidence="7 11" id="KW-0274">FAD</keyword>
<dbReference type="Proteomes" id="UP000664317">
    <property type="component" value="Unassembled WGS sequence"/>
</dbReference>
<keyword evidence="6 11" id="KW-0479">Metal-binding</keyword>
<keyword evidence="13" id="KW-1185">Reference proteome</keyword>
<keyword evidence="8 11" id="KW-0460">Magnesium</keyword>
<evidence type="ECO:0000256" key="10">
    <source>
        <dbReference type="ARBA" id="ARBA00048540"/>
    </source>
</evidence>
<dbReference type="EC" id="2.7.1.180" evidence="2 11"/>
<dbReference type="PANTHER" id="PTHR30040">
    <property type="entry name" value="THIAMINE BIOSYNTHESIS LIPOPROTEIN APBE"/>
    <property type="match status" value="1"/>
</dbReference>
<dbReference type="GO" id="GO:0016740">
    <property type="term" value="F:transferase activity"/>
    <property type="evidence" value="ECO:0007669"/>
    <property type="project" value="UniProtKB-KW"/>
</dbReference>
<dbReference type="PIRSF" id="PIRSF006268">
    <property type="entry name" value="ApbE"/>
    <property type="match status" value="1"/>
</dbReference>
<sequence>MNPNARKNIIYSLVLFAIVLLVYAWRTREERSAEKSPEPHQPGKVAFFGKALDAEYRVTYLDEENRIFKSSIDSLINAFSLSVSISEPTSEVNRLNLRDTLLSPSPTLRNMLAEANRIHDLSGGALDPTSRPIEQVWTFSQSGAQLLDSTDIRLVLPLVGLKKITVTDSLIRKASTGIFVDFSKIAKGYLMDLMGSFLERQGIKNYLIQIGGENLAKGRNEREELWKIGLHYLGDSLGTKQSGVVALQDKAISTAGNFEQYYVKDSLRLSFTLDPRTGLPVSHGLLGVTLVGPDAKTTDALSDALMVSGWREAMRLDSSRADLAMLLIYNEKGGKIKQYISPELSGVLSFPVK</sequence>